<dbReference type="Proteomes" id="UP000325440">
    <property type="component" value="Unassembled WGS sequence"/>
</dbReference>
<organism evidence="3 4">
    <name type="scientific">Cinara cedri</name>
    <dbReference type="NCBI Taxonomy" id="506608"/>
    <lineage>
        <taxon>Eukaryota</taxon>
        <taxon>Metazoa</taxon>
        <taxon>Ecdysozoa</taxon>
        <taxon>Arthropoda</taxon>
        <taxon>Hexapoda</taxon>
        <taxon>Insecta</taxon>
        <taxon>Pterygota</taxon>
        <taxon>Neoptera</taxon>
        <taxon>Paraneoptera</taxon>
        <taxon>Hemiptera</taxon>
        <taxon>Sternorrhyncha</taxon>
        <taxon>Aphidomorpha</taxon>
        <taxon>Aphidoidea</taxon>
        <taxon>Aphididae</taxon>
        <taxon>Lachninae</taxon>
        <taxon>Cinara</taxon>
    </lineage>
</organism>
<dbReference type="OrthoDB" id="6602015at2759"/>
<gene>
    <name evidence="3" type="ORF">CINCED_3A020926</name>
</gene>
<feature type="coiled-coil region" evidence="1">
    <location>
        <begin position="341"/>
        <end position="382"/>
    </location>
</feature>
<dbReference type="EMBL" id="CABPRJ010000557">
    <property type="protein sequence ID" value="VVC30984.1"/>
    <property type="molecule type" value="Genomic_DNA"/>
</dbReference>
<keyword evidence="4" id="KW-1185">Reference proteome</keyword>
<feature type="coiled-coil region" evidence="1">
    <location>
        <begin position="24"/>
        <end position="83"/>
    </location>
</feature>
<sequence length="516" mass="59381">MPSDEDTIYLNEKLACQQEQICKLKEKLITYDEVNDKKEQLEIQLEKLKKWLEDMEVKDNRMKRNMKSDLEIQTEKLRKAEDVAFELRMENKKLLDVNECIVEQLNTIKKNEQKILIEMDDLKICQNRIKDDLAYAKTDGEDKRNTIGDLTKTLKCKEKQCFDIQSEFNECKTARDRQNEVFTNLKAEVEIINVELAATKSRAAFTELKLKQERDTLSSEAEVKCQQFNFLEIEYNDIKRLIDKEKLKTKELENLIVKLRKANEKKMFDMKIMTQKLKEENCTKADNLRCMESQLKKQQQANECMASEIKSLKNPLRTHQCLLEKMKLSAEVVEKQKYFMREKLERDLDSAKCNLREKINKIEVLERQACELKEKIKELESKKCPNTNTNSYAPRISCKSCTLSPPCETYQQVKSCTPSPSCKPSPSSPYTTRPPCSSPCSIPQLPCEPCQQVKSCTLSMACKSSPSSPCTSRSPCSSPCSIPRSSCSAPCSTLRPSLSSASPSTSRHVTINLLEN</sequence>
<feature type="coiled-coil region" evidence="1">
    <location>
        <begin position="235"/>
        <end position="308"/>
    </location>
</feature>
<feature type="region of interest" description="Disordered" evidence="2">
    <location>
        <begin position="497"/>
        <end position="516"/>
    </location>
</feature>
<evidence type="ECO:0000313" key="4">
    <source>
        <dbReference type="Proteomes" id="UP000325440"/>
    </source>
</evidence>
<name>A0A5E4MHR1_9HEMI</name>
<reference evidence="3 4" key="1">
    <citation type="submission" date="2019-08" db="EMBL/GenBank/DDBJ databases">
        <authorList>
            <person name="Alioto T."/>
            <person name="Alioto T."/>
            <person name="Gomez Garrido J."/>
        </authorList>
    </citation>
    <scope>NUCLEOTIDE SEQUENCE [LARGE SCALE GENOMIC DNA]</scope>
</reference>
<evidence type="ECO:0000256" key="2">
    <source>
        <dbReference type="SAM" id="MobiDB-lite"/>
    </source>
</evidence>
<accession>A0A5E4MHR1</accession>
<evidence type="ECO:0000313" key="3">
    <source>
        <dbReference type="EMBL" id="VVC30984.1"/>
    </source>
</evidence>
<proteinExistence type="predicted"/>
<protein>
    <submittedName>
        <fullName evidence="3">Uncharacterized protein</fullName>
    </submittedName>
</protein>
<keyword evidence="1" id="KW-0175">Coiled coil</keyword>
<evidence type="ECO:0000256" key="1">
    <source>
        <dbReference type="SAM" id="Coils"/>
    </source>
</evidence>
<feature type="compositionally biased region" description="Low complexity" evidence="2">
    <location>
        <begin position="497"/>
        <end position="507"/>
    </location>
</feature>
<dbReference type="AlphaFoldDB" id="A0A5E4MHR1"/>